<keyword evidence="1" id="KW-0479">Metal-binding</keyword>
<gene>
    <name evidence="9" type="ORF">BJX67DRAFT_235842</name>
</gene>
<feature type="compositionally biased region" description="Polar residues" evidence="6">
    <location>
        <begin position="170"/>
        <end position="186"/>
    </location>
</feature>
<evidence type="ECO:0000259" key="8">
    <source>
        <dbReference type="SMART" id="SM00906"/>
    </source>
</evidence>
<name>A0ABR4LH19_9EURO</name>
<evidence type="ECO:0000313" key="9">
    <source>
        <dbReference type="EMBL" id="KAL2863838.1"/>
    </source>
</evidence>
<feature type="region of interest" description="Disordered" evidence="6">
    <location>
        <begin position="117"/>
        <end position="207"/>
    </location>
</feature>
<feature type="domain" description="Xylanolytic transcriptional activator regulatory" evidence="8">
    <location>
        <begin position="388"/>
        <end position="461"/>
    </location>
</feature>
<proteinExistence type="predicted"/>
<evidence type="ECO:0000256" key="1">
    <source>
        <dbReference type="ARBA" id="ARBA00022723"/>
    </source>
</evidence>
<comment type="caution">
    <text evidence="9">The sequence shown here is derived from an EMBL/GenBank/DDBJ whole genome shotgun (WGS) entry which is preliminary data.</text>
</comment>
<keyword evidence="10" id="KW-1185">Reference proteome</keyword>
<feature type="region of interest" description="Disordered" evidence="6">
    <location>
        <begin position="757"/>
        <end position="789"/>
    </location>
</feature>
<evidence type="ECO:0000313" key="10">
    <source>
        <dbReference type="Proteomes" id="UP001610432"/>
    </source>
</evidence>
<dbReference type="PANTHER" id="PTHR46910:SF2">
    <property type="entry name" value="ZN(II)2CYS6 TRANSCRIPTION FACTOR (EUROFUNG)"/>
    <property type="match status" value="1"/>
</dbReference>
<keyword evidence="2" id="KW-0805">Transcription regulation</keyword>
<evidence type="ECO:0000256" key="7">
    <source>
        <dbReference type="SAM" id="Phobius"/>
    </source>
</evidence>
<dbReference type="InterPro" id="IPR036864">
    <property type="entry name" value="Zn2-C6_fun-type_DNA-bd_sf"/>
</dbReference>
<evidence type="ECO:0000256" key="4">
    <source>
        <dbReference type="ARBA" id="ARBA00023163"/>
    </source>
</evidence>
<feature type="compositionally biased region" description="Polar residues" evidence="6">
    <location>
        <begin position="721"/>
        <end position="736"/>
    </location>
</feature>
<feature type="compositionally biased region" description="Polar residues" evidence="6">
    <location>
        <begin position="759"/>
        <end position="789"/>
    </location>
</feature>
<protein>
    <submittedName>
        <fullName evidence="9">Fungal-specific transcription factor domain-containing protein</fullName>
    </submittedName>
</protein>
<dbReference type="InterPro" id="IPR050987">
    <property type="entry name" value="AtrR-like"/>
</dbReference>
<dbReference type="InterPro" id="IPR001138">
    <property type="entry name" value="Zn2Cys6_DnaBD"/>
</dbReference>
<reference evidence="9 10" key="1">
    <citation type="submission" date="2024-07" db="EMBL/GenBank/DDBJ databases">
        <title>Section-level genome sequencing and comparative genomics of Aspergillus sections Usti and Cavernicolus.</title>
        <authorList>
            <consortium name="Lawrence Berkeley National Laboratory"/>
            <person name="Nybo J.L."/>
            <person name="Vesth T.C."/>
            <person name="Theobald S."/>
            <person name="Frisvad J.C."/>
            <person name="Larsen T.O."/>
            <person name="Kjaerboelling I."/>
            <person name="Rothschild-Mancinelli K."/>
            <person name="Lyhne E.K."/>
            <person name="Kogle M.E."/>
            <person name="Barry K."/>
            <person name="Clum A."/>
            <person name="Na H."/>
            <person name="Ledsgaard L."/>
            <person name="Lin J."/>
            <person name="Lipzen A."/>
            <person name="Kuo A."/>
            <person name="Riley R."/>
            <person name="Mondo S."/>
            <person name="Labutti K."/>
            <person name="Haridas S."/>
            <person name="Pangalinan J."/>
            <person name="Salamov A.A."/>
            <person name="Simmons B.A."/>
            <person name="Magnuson J.K."/>
            <person name="Chen J."/>
            <person name="Drula E."/>
            <person name="Henrissat B."/>
            <person name="Wiebenga A."/>
            <person name="Lubbers R.J."/>
            <person name="Gomes A.C."/>
            <person name="Macurrencykelacurrency M.R."/>
            <person name="Stajich J."/>
            <person name="Grigoriev I.V."/>
            <person name="Mortensen U.H."/>
            <person name="De Vries R.P."/>
            <person name="Baker S.E."/>
            <person name="Andersen M.R."/>
        </authorList>
    </citation>
    <scope>NUCLEOTIDE SEQUENCE [LARGE SCALE GENOMIC DNA]</scope>
    <source>
        <strain evidence="9 10">CBS 449.75</strain>
    </source>
</reference>
<dbReference type="GeneID" id="98141082"/>
<evidence type="ECO:0000256" key="6">
    <source>
        <dbReference type="SAM" id="MobiDB-lite"/>
    </source>
</evidence>
<sequence length="946" mass="105685">MQHSAPSTRVMTARRTRDHRPAIQENARLGTGPDSKIRRRKAFMCYKRKMKCEFEGSSKACIQCLRRNLKCKTLSGKGKRDNNTRSLYARTLEERLRRTESLLRSAGVVVEHTDLGTMSDISDGSCEDDSAMEDEDDTVLTHPDGSTGGKTEDFKHSIDGVPAERMSPTRGVTSKSTRSNPQPNSLERSRSNARKSGPPVYKPDKGCYLGRSTPLSILSREGLEWIKSRSGEESSLSSLLSGSRFDSPWAYWRPDVFYDLFSSRVFKPLPPRAEVFSLLGDYFRTVNLIFPLYHEATFMQLVEWQYTQQTCDDAARWAGINIILALAYEYRFSNSQKSEKDREKAWLYYKNALSVFPELVLRRTDLLSVQALLGMALFLRGNSGSQSTVPIVTAAIRSSHRMGLHRDIPRPYLSQIEQEQRRNVFWIAYILDQSIAIRLGSAPTQHFDDFDVQIPSDETTAGLMMADNKAFFPRVCRLAVIRSQIYRQFYSARALEDKPTAEICEMIHKLHAELESWKNGSRFDILFRHRGTGEDFLSGLASAGLFLLYYNSLIMIHRLPMLVNFVYQTRPDSIPEIDIRLILNQCSTSAAVCVQAARDSLRLVNNLPWGDVAWISSLLYFVFLAVMMIFANILRNSQQPTAKDDLQSLNMAATFFATLVPGDGPCNYARFMTRMSTTFEHIARTVLERDQKILRLSADRKRGPSKSSRTAHNTRPDSHSEPQSQSTTRSNHSASTDIHIPNLDGLPPINACGYVVRESPTTAPSPNETITPQNNPTTPSNSIQESRQHSNFPNVAQFQPQAQAQQQRPYTTENINMAFALPALDESNFTFTQPDLWQIPLTADWEFGFGGQFLGSVFGNPGAGNEDGNCGDGHGLDYLFQGTNCPESAPTATTIPGSSISMMSGTGAECYGCPNGSAGTGNGVQGTTAPPNPTKMWMDGHYGGPY</sequence>
<keyword evidence="5" id="KW-0539">Nucleus</keyword>
<feature type="compositionally biased region" description="Acidic residues" evidence="6">
    <location>
        <begin position="125"/>
        <end position="138"/>
    </location>
</feature>
<keyword evidence="7" id="KW-0812">Transmembrane</keyword>
<keyword evidence="3" id="KW-0238">DNA-binding</keyword>
<evidence type="ECO:0000256" key="3">
    <source>
        <dbReference type="ARBA" id="ARBA00023125"/>
    </source>
</evidence>
<accession>A0ABR4LH19</accession>
<dbReference type="Pfam" id="PF04082">
    <property type="entry name" value="Fungal_trans"/>
    <property type="match status" value="1"/>
</dbReference>
<dbReference type="Proteomes" id="UP001610432">
    <property type="component" value="Unassembled WGS sequence"/>
</dbReference>
<organism evidence="9 10">
    <name type="scientific">Aspergillus lucknowensis</name>
    <dbReference type="NCBI Taxonomy" id="176173"/>
    <lineage>
        <taxon>Eukaryota</taxon>
        <taxon>Fungi</taxon>
        <taxon>Dikarya</taxon>
        <taxon>Ascomycota</taxon>
        <taxon>Pezizomycotina</taxon>
        <taxon>Eurotiomycetes</taxon>
        <taxon>Eurotiomycetidae</taxon>
        <taxon>Eurotiales</taxon>
        <taxon>Aspergillaceae</taxon>
        <taxon>Aspergillus</taxon>
        <taxon>Aspergillus subgen. Nidulantes</taxon>
    </lineage>
</organism>
<evidence type="ECO:0000256" key="2">
    <source>
        <dbReference type="ARBA" id="ARBA00023015"/>
    </source>
</evidence>
<dbReference type="PANTHER" id="PTHR46910">
    <property type="entry name" value="TRANSCRIPTION FACTOR PDR1"/>
    <property type="match status" value="1"/>
</dbReference>
<keyword evidence="7" id="KW-0472">Membrane</keyword>
<dbReference type="CDD" id="cd12148">
    <property type="entry name" value="fungal_TF_MHR"/>
    <property type="match status" value="1"/>
</dbReference>
<dbReference type="SMART" id="SM00906">
    <property type="entry name" value="Fungal_trans"/>
    <property type="match status" value="1"/>
</dbReference>
<dbReference type="RefSeq" id="XP_070882817.1">
    <property type="nucleotide sequence ID" value="XM_071026010.1"/>
</dbReference>
<evidence type="ECO:0000256" key="5">
    <source>
        <dbReference type="ARBA" id="ARBA00023242"/>
    </source>
</evidence>
<keyword evidence="4" id="KW-0804">Transcription</keyword>
<dbReference type="InterPro" id="IPR007219">
    <property type="entry name" value="XnlR_reg_dom"/>
</dbReference>
<keyword evidence="7" id="KW-1133">Transmembrane helix</keyword>
<dbReference type="Gene3D" id="4.10.240.10">
    <property type="entry name" value="Zn(2)-C6 fungal-type DNA-binding domain"/>
    <property type="match status" value="1"/>
</dbReference>
<dbReference type="EMBL" id="JBFXLQ010000047">
    <property type="protein sequence ID" value="KAL2863838.1"/>
    <property type="molecule type" value="Genomic_DNA"/>
</dbReference>
<dbReference type="CDD" id="cd00067">
    <property type="entry name" value="GAL4"/>
    <property type="match status" value="1"/>
</dbReference>
<feature type="region of interest" description="Disordered" evidence="6">
    <location>
        <begin position="695"/>
        <end position="744"/>
    </location>
</feature>
<feature type="transmembrane region" description="Helical" evidence="7">
    <location>
        <begin position="612"/>
        <end position="634"/>
    </location>
</feature>